<reference evidence="2" key="1">
    <citation type="submission" date="2021-04" db="EMBL/GenBank/DDBJ databases">
        <title>Draft Genome Sequence of Pandoravirus japonicus, Isolated from the Sabaishi River of Niigata, Japan.</title>
        <authorList>
            <person name="Hosokawa N."/>
            <person name="Takahashi H."/>
            <person name="Aoki K."/>
            <person name="Takemura M."/>
        </authorList>
    </citation>
    <scope>NUCLEOTIDE SEQUENCE</scope>
</reference>
<protein>
    <submittedName>
        <fullName evidence="2">Uncharacterized protein</fullName>
    </submittedName>
</protein>
<accession>A0A811BRR8</accession>
<evidence type="ECO:0000313" key="3">
    <source>
        <dbReference type="Proteomes" id="UP001253637"/>
    </source>
</evidence>
<proteinExistence type="predicted"/>
<feature type="region of interest" description="Disordered" evidence="1">
    <location>
        <begin position="1"/>
        <end position="20"/>
    </location>
</feature>
<name>A0A811BRR8_9VIRU</name>
<organism evidence="2 3">
    <name type="scientific">Pandoravirus japonicus</name>
    <dbReference type="NCBI Taxonomy" id="2823154"/>
    <lineage>
        <taxon>Viruses</taxon>
        <taxon>Pandoravirus</taxon>
    </lineage>
</organism>
<dbReference type="Proteomes" id="UP001253637">
    <property type="component" value="Segment"/>
</dbReference>
<sequence length="68" mass="7704">MRRHVALENSNGWSFRDSSSAPLLETTNRHRTASEHWLLSVLRVTGNPTYTTKSCLGTFGRMVLAPTW</sequence>
<dbReference type="EMBL" id="LC625835">
    <property type="protein sequence ID" value="BCU03031.1"/>
    <property type="molecule type" value="Genomic_DNA"/>
</dbReference>
<feature type="compositionally biased region" description="Polar residues" evidence="1">
    <location>
        <begin position="8"/>
        <end position="20"/>
    </location>
</feature>
<evidence type="ECO:0000313" key="2">
    <source>
        <dbReference type="EMBL" id="BCU03031.1"/>
    </source>
</evidence>
<evidence type="ECO:0000256" key="1">
    <source>
        <dbReference type="SAM" id="MobiDB-lite"/>
    </source>
</evidence>